<protein>
    <submittedName>
        <fullName evidence="3">NPH3 domain-containing protein</fullName>
    </submittedName>
</protein>
<organism evidence="3">
    <name type="scientific">Thelazia callipaeda</name>
    <name type="common">Oriental eyeworm</name>
    <name type="synonym">Parasitic nematode</name>
    <dbReference type="NCBI Taxonomy" id="103827"/>
    <lineage>
        <taxon>Eukaryota</taxon>
        <taxon>Metazoa</taxon>
        <taxon>Ecdysozoa</taxon>
        <taxon>Nematoda</taxon>
        <taxon>Chromadorea</taxon>
        <taxon>Rhabditida</taxon>
        <taxon>Spirurina</taxon>
        <taxon>Spiruromorpha</taxon>
        <taxon>Thelazioidea</taxon>
        <taxon>Thelaziidae</taxon>
        <taxon>Thelazia</taxon>
    </lineage>
</organism>
<proteinExistence type="predicted"/>
<keyword evidence="2" id="KW-1185">Reference proteome</keyword>
<reference evidence="3" key="1">
    <citation type="submission" date="2017-02" db="UniProtKB">
        <authorList>
            <consortium name="WormBaseParasite"/>
        </authorList>
    </citation>
    <scope>IDENTIFICATION</scope>
</reference>
<evidence type="ECO:0000313" key="3">
    <source>
        <dbReference type="WBParaSite" id="TCLT_0000062301-mRNA-1"/>
    </source>
</evidence>
<dbReference type="EMBL" id="UYYF01000050">
    <property type="protein sequence ID" value="VDM95662.1"/>
    <property type="molecule type" value="Genomic_DNA"/>
</dbReference>
<dbReference type="WBParaSite" id="TCLT_0000062301-mRNA-1">
    <property type="protein sequence ID" value="TCLT_0000062301-mRNA-1"/>
    <property type="gene ID" value="TCLT_0000062301"/>
</dbReference>
<dbReference type="AlphaFoldDB" id="A0A0N5CKL9"/>
<dbReference type="OrthoDB" id="5839255at2759"/>
<name>A0A0N5CKL9_THECL</name>
<evidence type="ECO:0000313" key="1">
    <source>
        <dbReference type="EMBL" id="VDM95662.1"/>
    </source>
</evidence>
<dbReference type="Proteomes" id="UP000276776">
    <property type="component" value="Unassembled WGS sequence"/>
</dbReference>
<gene>
    <name evidence="1" type="ORF">TCLT_LOCUS624</name>
</gene>
<sequence length="98" mass="11102">MNKQRKLEEALRMGVDSRRHRVDMLLSSTVDSLLNHHIEFSPATITDFALQNQMLKCILLEPENEIPAEQCGTVSDSRSKQCVTKDALDKLPKHASKL</sequence>
<evidence type="ECO:0000313" key="2">
    <source>
        <dbReference type="Proteomes" id="UP000276776"/>
    </source>
</evidence>
<reference evidence="1 2" key="2">
    <citation type="submission" date="2018-11" db="EMBL/GenBank/DDBJ databases">
        <authorList>
            <consortium name="Pathogen Informatics"/>
        </authorList>
    </citation>
    <scope>NUCLEOTIDE SEQUENCE [LARGE SCALE GENOMIC DNA]</scope>
</reference>
<accession>A0A0N5CKL9</accession>